<dbReference type="Proteomes" id="UP000241074">
    <property type="component" value="Chromosome"/>
</dbReference>
<evidence type="ECO:0000313" key="2">
    <source>
        <dbReference type="EMBL" id="AVP99185.1"/>
    </source>
</evidence>
<evidence type="ECO:0000259" key="1">
    <source>
        <dbReference type="Pfam" id="PF01458"/>
    </source>
</evidence>
<dbReference type="GO" id="GO:0016226">
    <property type="term" value="P:iron-sulfur cluster assembly"/>
    <property type="evidence" value="ECO:0007669"/>
    <property type="project" value="InterPro"/>
</dbReference>
<feature type="domain" description="SUF system FeS cluster assembly SufBD core" evidence="1">
    <location>
        <begin position="181"/>
        <end position="407"/>
    </location>
</feature>
<name>A0A2P1PWE9_9GAMM</name>
<reference evidence="2 3" key="2">
    <citation type="submission" date="2018-03" db="EMBL/GenBank/DDBJ databases">
        <authorList>
            <person name="Keele B.F."/>
        </authorList>
    </citation>
    <scope>NUCLEOTIDE SEQUENCE [LARGE SCALE GENOMIC DNA]</scope>
    <source>
        <strain evidence="2 3">D13</strain>
    </source>
</reference>
<gene>
    <name evidence="2" type="ORF">C7S18_19325</name>
</gene>
<dbReference type="InterPro" id="IPR037284">
    <property type="entry name" value="SUF_FeS_clus_asmbl_SufBD_sf"/>
</dbReference>
<evidence type="ECO:0000313" key="3">
    <source>
        <dbReference type="Proteomes" id="UP000241074"/>
    </source>
</evidence>
<dbReference type="SUPFAM" id="SSF101960">
    <property type="entry name" value="Stabilizer of iron transporter SufD"/>
    <property type="match status" value="1"/>
</dbReference>
<dbReference type="PANTHER" id="PTHR43575">
    <property type="entry name" value="PROTEIN ABCI7, CHLOROPLASTIC"/>
    <property type="match status" value="1"/>
</dbReference>
<dbReference type="Pfam" id="PF01458">
    <property type="entry name" value="SUFBD_core"/>
    <property type="match status" value="1"/>
</dbReference>
<dbReference type="KEGG" id="xba:C7S18_19325"/>
<keyword evidence="3" id="KW-1185">Reference proteome</keyword>
<organism evidence="2 3">
    <name type="scientific">Ahniella affigens</name>
    <dbReference type="NCBI Taxonomy" id="2021234"/>
    <lineage>
        <taxon>Bacteria</taxon>
        <taxon>Pseudomonadati</taxon>
        <taxon>Pseudomonadota</taxon>
        <taxon>Gammaproteobacteria</taxon>
        <taxon>Lysobacterales</taxon>
        <taxon>Rhodanobacteraceae</taxon>
        <taxon>Ahniella</taxon>
    </lineage>
</organism>
<proteinExistence type="predicted"/>
<reference evidence="2 3" key="1">
    <citation type="submission" date="2018-03" db="EMBL/GenBank/DDBJ databases">
        <title>Ahniella affigens gen. nov., sp. nov., a gammaproteobacterium isolated from sandy soil near a stream.</title>
        <authorList>
            <person name="Ko Y."/>
            <person name="Kim J.-H."/>
        </authorList>
    </citation>
    <scope>NUCLEOTIDE SEQUENCE [LARGE SCALE GENOMIC DNA]</scope>
    <source>
        <strain evidence="2 3">D13</strain>
    </source>
</reference>
<dbReference type="OrthoDB" id="9768262at2"/>
<dbReference type="EMBL" id="CP027860">
    <property type="protein sequence ID" value="AVP99185.1"/>
    <property type="molecule type" value="Genomic_DNA"/>
</dbReference>
<dbReference type="RefSeq" id="WP_106893105.1">
    <property type="nucleotide sequence ID" value="NZ_CP027860.1"/>
</dbReference>
<dbReference type="AlphaFoldDB" id="A0A2P1PWE9"/>
<protein>
    <recommendedName>
        <fullName evidence="1">SUF system FeS cluster assembly SufBD core domain-containing protein</fullName>
    </recommendedName>
</protein>
<dbReference type="PANTHER" id="PTHR43575:SF1">
    <property type="entry name" value="PROTEIN ABCI7, CHLOROPLASTIC"/>
    <property type="match status" value="1"/>
</dbReference>
<sequence length="436" mass="47579">MSDLLTAMLSQVGEAGDVARSAARAKLRAKGLPTNRDERWRYTPLRSLLARALASNASEHEAEFELPEWLDDELADLAPDVLYIDGQLAELSDDEDADAADGFEDEGLFEDDLPELAAEISADAHWTPYTQLHADYLDDGFELANMAMNDGGTLWVAEPGDGEPTEEVLRIAYANTATNQGWRHLRHRIRVGKGQSLLLIEEFLSDPASNQGLNLGHEIELEAGARLNWVRVGDIGDHNHLLGFARLRVGAGATLGLYEINRGAGVYRQFTQVDLAGPKAHCHAAAVIDLDGRRHADVQWQIDHRARDTSANLVARGLARGRSKLAVAGSLMVHAGADGTDTRFSSKNLLLSEHAEVNTKPVLEIDADEVKAAHGATVGQLDERALFYLRARGLPLAEAQQMLTHAFAFEAFADLRDAELKQQLQAVLEEQLGVAP</sequence>
<dbReference type="InterPro" id="IPR055346">
    <property type="entry name" value="Fe-S_cluster_assembly_SufBD"/>
</dbReference>
<dbReference type="InterPro" id="IPR000825">
    <property type="entry name" value="SUF_FeS_clus_asmbl_SufBD_core"/>
</dbReference>
<accession>A0A2P1PWE9</accession>